<evidence type="ECO:0000259" key="3">
    <source>
        <dbReference type="PROSITE" id="PS51201"/>
    </source>
</evidence>
<dbReference type="InterPro" id="IPR036291">
    <property type="entry name" value="NAD(P)-bd_dom_sf"/>
</dbReference>
<feature type="domain" description="RCK N-terminal" evidence="3">
    <location>
        <begin position="114"/>
        <end position="239"/>
    </location>
</feature>
<dbReference type="GO" id="GO:0005886">
    <property type="term" value="C:plasma membrane"/>
    <property type="evidence" value="ECO:0007669"/>
    <property type="project" value="UniProtKB-SubCell"/>
</dbReference>
<evidence type="ECO:0000256" key="2">
    <source>
        <dbReference type="SAM" id="Phobius"/>
    </source>
</evidence>
<dbReference type="SUPFAM" id="SSF51735">
    <property type="entry name" value="NAD(P)-binding Rossmann-fold domains"/>
    <property type="match status" value="1"/>
</dbReference>
<evidence type="ECO:0000256" key="1">
    <source>
        <dbReference type="ARBA" id="ARBA00004651"/>
    </source>
</evidence>
<reference evidence="4" key="1">
    <citation type="journal article" date="2014" name="Int. J. Syst. Evol. Microbiol.">
        <title>Complete genome sequence of Corynebacterium casei LMG S-19264T (=DSM 44701T), isolated from a smear-ripened cheese.</title>
        <authorList>
            <consortium name="US DOE Joint Genome Institute (JGI-PGF)"/>
            <person name="Walter F."/>
            <person name="Albersmeier A."/>
            <person name="Kalinowski J."/>
            <person name="Ruckert C."/>
        </authorList>
    </citation>
    <scope>NUCLEOTIDE SEQUENCE</scope>
    <source>
        <strain evidence="4">CGMCC 1.6333</strain>
    </source>
</reference>
<dbReference type="Gene3D" id="3.40.50.720">
    <property type="entry name" value="NAD(P)-binding Rossmann-like Domain"/>
    <property type="match status" value="1"/>
</dbReference>
<keyword evidence="4" id="KW-0813">Transport</keyword>
<keyword evidence="2" id="KW-1133">Transmembrane helix</keyword>
<dbReference type="AlphaFoldDB" id="A0A917TTU1"/>
<dbReference type="GO" id="GO:0006813">
    <property type="term" value="P:potassium ion transport"/>
    <property type="evidence" value="ECO:0007669"/>
    <property type="project" value="InterPro"/>
</dbReference>
<dbReference type="PROSITE" id="PS51201">
    <property type="entry name" value="RCK_N"/>
    <property type="match status" value="1"/>
</dbReference>
<dbReference type="InterPro" id="IPR013099">
    <property type="entry name" value="K_chnl_dom"/>
</dbReference>
<protein>
    <submittedName>
        <fullName evidence="4">Potassium channel protein YugO</fullName>
    </submittedName>
</protein>
<comment type="subcellular location">
    <subcellularLocation>
        <location evidence="1">Cell membrane</location>
        <topology evidence="1">Multi-pass membrane protein</topology>
    </subcellularLocation>
</comment>
<dbReference type="Gene3D" id="1.10.287.70">
    <property type="match status" value="1"/>
</dbReference>
<comment type="caution">
    <text evidence="4">The sequence shown here is derived from an EMBL/GenBank/DDBJ whole genome shotgun (WGS) entry which is preliminary data.</text>
</comment>
<dbReference type="PANTHER" id="PTHR43833">
    <property type="entry name" value="POTASSIUM CHANNEL PROTEIN 2-RELATED-RELATED"/>
    <property type="match status" value="1"/>
</dbReference>
<dbReference type="Pfam" id="PF07885">
    <property type="entry name" value="Ion_trans_2"/>
    <property type="match status" value="1"/>
</dbReference>
<dbReference type="OrthoDB" id="9785285at2"/>
<organism evidence="4 5">
    <name type="scientific">Paraliobacillus quinghaiensis</name>
    <dbReference type="NCBI Taxonomy" id="470815"/>
    <lineage>
        <taxon>Bacteria</taxon>
        <taxon>Bacillati</taxon>
        <taxon>Bacillota</taxon>
        <taxon>Bacilli</taxon>
        <taxon>Bacillales</taxon>
        <taxon>Bacillaceae</taxon>
        <taxon>Paraliobacillus</taxon>
    </lineage>
</organism>
<dbReference type="SUPFAM" id="SSF81324">
    <property type="entry name" value="Voltage-gated potassium channels"/>
    <property type="match status" value="1"/>
</dbReference>
<dbReference type="GO" id="GO:0034220">
    <property type="term" value="P:monoatomic ion transmembrane transport"/>
    <property type="evidence" value="ECO:0007669"/>
    <property type="project" value="UniProtKB-KW"/>
</dbReference>
<dbReference type="EMBL" id="BMLG01000015">
    <property type="protein sequence ID" value="GGM37069.1"/>
    <property type="molecule type" value="Genomic_DNA"/>
</dbReference>
<reference evidence="4" key="2">
    <citation type="submission" date="2020-09" db="EMBL/GenBank/DDBJ databases">
        <authorList>
            <person name="Sun Q."/>
            <person name="Zhou Y."/>
        </authorList>
    </citation>
    <scope>NUCLEOTIDE SEQUENCE</scope>
    <source>
        <strain evidence="4">CGMCC 1.6333</strain>
    </source>
</reference>
<feature type="transmembrane region" description="Helical" evidence="2">
    <location>
        <begin position="15"/>
        <end position="37"/>
    </location>
</feature>
<name>A0A917TTU1_9BACI</name>
<keyword evidence="2" id="KW-0812">Transmembrane</keyword>
<evidence type="ECO:0000313" key="4">
    <source>
        <dbReference type="EMBL" id="GGM37069.1"/>
    </source>
</evidence>
<keyword evidence="5" id="KW-1185">Reference proteome</keyword>
<gene>
    <name evidence="4" type="primary">yugO</name>
    <name evidence="4" type="ORF">GCM10011351_24090</name>
</gene>
<keyword evidence="4" id="KW-0407">Ion channel</keyword>
<dbReference type="Pfam" id="PF02254">
    <property type="entry name" value="TrkA_N"/>
    <property type="match status" value="1"/>
</dbReference>
<dbReference type="RefSeq" id="WP_117156675.1">
    <property type="nucleotide sequence ID" value="NZ_BMLG01000015.1"/>
</dbReference>
<evidence type="ECO:0000313" key="5">
    <source>
        <dbReference type="Proteomes" id="UP000618460"/>
    </source>
</evidence>
<dbReference type="PANTHER" id="PTHR43833:SF9">
    <property type="entry name" value="POTASSIUM CHANNEL PROTEIN YUGO-RELATED"/>
    <property type="match status" value="1"/>
</dbReference>
<dbReference type="InterPro" id="IPR050721">
    <property type="entry name" value="Trk_Ktr_HKT_K-transport"/>
</dbReference>
<keyword evidence="4" id="KW-0406">Ion transport</keyword>
<keyword evidence="2" id="KW-0472">Membrane</keyword>
<proteinExistence type="predicted"/>
<dbReference type="InterPro" id="IPR003148">
    <property type="entry name" value="RCK_N"/>
</dbReference>
<sequence length="332" mass="37664">MHIYKLWQSYFRMPLLLRLLATVAVLMFSFGLIIHLAEPQHFTTIFDGIWWAFVTGSTVGYGDYVPLSNAGRIIAILLILSGGGVVTFYMAAVSATTLKHEEALSKGNITFKGANHIIFIGWNERTRQLLELMHHNQKSEQFVLIDQTLNELPYRDHSFHFVHGDPTADEVLQKANINKAKYAIVTADPAKKEHQADQASILTTVALRGNNPDIHIITEVLTKNQITNAKRAGANTIIRSNDFMSTLFYQEIFRTSPVQPFELLLEVLKNQQFTQQSLPQKLEGKNFLEVSDYYVASERLLIGIIRNQEVQLNPPFQQPLIKGDTLLLLEKM</sequence>
<dbReference type="Proteomes" id="UP000618460">
    <property type="component" value="Unassembled WGS sequence"/>
</dbReference>
<feature type="transmembrane region" description="Helical" evidence="2">
    <location>
        <begin position="73"/>
        <end position="92"/>
    </location>
</feature>
<accession>A0A917TTU1</accession>